<sequence length="293" mass="32815">MARPNFEQAKQSGGMRQPPAAVQARFAGIAKQFQAAYAAGDYQSGAKFAEEALRITPDNMVILSDYGSCLVRNKAYDQAYKVYMGIHNAPASKRKLASATWLDGLVEVCGWLGKTEEMREYGLRSLRASDAKYGANPSVPIPDHATPAFNPSNPAENVIAYSLFGSNPRYCEPAVMNAEMTRDVFKGWTCRVYLDATVPDHVQRRLKEAGAEVVFMDSDSGVHPLMWRFLVVDDSSVKRFLLRDADALLSEREYAAVQEWVESPYYFHVIRHYFTHTELILAGLLGRVRRCLS</sequence>
<dbReference type="RefSeq" id="WP_404604253.1">
    <property type="nucleotide sequence ID" value="NZ_JBIYDN010000001.1"/>
</dbReference>
<accession>A0ABW8MA63</accession>
<reference evidence="1 2" key="1">
    <citation type="submission" date="2024-10" db="EMBL/GenBank/DDBJ databases">
        <authorList>
            <person name="Deangelis K."/>
            <person name="Huntemann M."/>
            <person name="Clum A."/>
            <person name="Wang J."/>
            <person name="Palaniappan K."/>
            <person name="Ritter S."/>
            <person name="Chen I.-M."/>
            <person name="Stamatis D."/>
            <person name="Reddy T."/>
            <person name="O'Malley R."/>
            <person name="Daum C."/>
            <person name="Ng V."/>
            <person name="Ivanova N."/>
            <person name="Kyrpides N."/>
            <person name="Woyke T."/>
        </authorList>
    </citation>
    <scope>NUCLEOTIDE SEQUENCE [LARGE SCALE GENOMIC DNA]</scope>
    <source>
        <strain evidence="1 2">GAS97</strain>
    </source>
</reference>
<reference evidence="1 2" key="2">
    <citation type="submission" date="2024-11" db="EMBL/GenBank/DDBJ databases">
        <title>Using genomics to understand microbial adaptation to soil warming.</title>
        <authorList>
            <person name="Deangelis K.M. PhD."/>
        </authorList>
    </citation>
    <scope>NUCLEOTIDE SEQUENCE [LARGE SCALE GENOMIC DNA]</scope>
    <source>
        <strain evidence="1 2">GAS97</strain>
    </source>
</reference>
<organism evidence="1 2">
    <name type="scientific">Caballeronia udeis</name>
    <dbReference type="NCBI Taxonomy" id="1232866"/>
    <lineage>
        <taxon>Bacteria</taxon>
        <taxon>Pseudomonadati</taxon>
        <taxon>Pseudomonadota</taxon>
        <taxon>Betaproteobacteria</taxon>
        <taxon>Burkholderiales</taxon>
        <taxon>Burkholderiaceae</taxon>
        <taxon>Caballeronia</taxon>
    </lineage>
</organism>
<dbReference type="SUPFAM" id="SSF48452">
    <property type="entry name" value="TPR-like"/>
    <property type="match status" value="1"/>
</dbReference>
<dbReference type="EMBL" id="JBIYDN010000001">
    <property type="protein sequence ID" value="MFK4440559.1"/>
    <property type="molecule type" value="Genomic_DNA"/>
</dbReference>
<name>A0ABW8MA63_9BURK</name>
<proteinExistence type="predicted"/>
<protein>
    <submittedName>
        <fullName evidence="1">Tetratricopeptide (TPR) repeat protein</fullName>
    </submittedName>
</protein>
<gene>
    <name evidence="1" type="ORF">ABH943_000559</name>
</gene>
<dbReference type="Pfam" id="PF14559">
    <property type="entry name" value="TPR_19"/>
    <property type="match status" value="1"/>
</dbReference>
<keyword evidence="2" id="KW-1185">Reference proteome</keyword>
<dbReference type="Gene3D" id="1.25.40.10">
    <property type="entry name" value="Tetratricopeptide repeat domain"/>
    <property type="match status" value="1"/>
</dbReference>
<dbReference type="InterPro" id="IPR011990">
    <property type="entry name" value="TPR-like_helical_dom_sf"/>
</dbReference>
<dbReference type="Proteomes" id="UP001620514">
    <property type="component" value="Unassembled WGS sequence"/>
</dbReference>
<comment type="caution">
    <text evidence="1">The sequence shown here is derived from an EMBL/GenBank/DDBJ whole genome shotgun (WGS) entry which is preliminary data.</text>
</comment>
<evidence type="ECO:0000313" key="2">
    <source>
        <dbReference type="Proteomes" id="UP001620514"/>
    </source>
</evidence>
<evidence type="ECO:0000313" key="1">
    <source>
        <dbReference type="EMBL" id="MFK4440559.1"/>
    </source>
</evidence>